<keyword evidence="2" id="KW-0378">Hydrolase</keyword>
<dbReference type="EC" id="3.1.3.16" evidence="2"/>
<dbReference type="Proteomes" id="UP000238823">
    <property type="component" value="Unassembled WGS sequence"/>
</dbReference>
<sequence>MYKLFKRTHHPGTFEVQMAGACDPGRSRDHNEDAIAIQEDDGRGYYLALVCDGMGGHNAGEVASALAVEAILGYLEQHFGQVDNEALLSQAFHQASDAIDEHAEANPDAQGLGCTCVMIMGVRNRIWVAWAGDSRAYAVTEEGIFQLSTDHTVVQELVDQQLITPEQAAVHPYRGRISRCLGHGKKKGAPTIREFEFPLGTNLMVCSDGLSDVLRVEELEALVGQRDVRSSARRLIEAANGAGGPDNISAIIMRRVV</sequence>
<evidence type="ECO:0000259" key="1">
    <source>
        <dbReference type="PROSITE" id="PS51746"/>
    </source>
</evidence>
<proteinExistence type="predicted"/>
<dbReference type="PANTHER" id="PTHR47992">
    <property type="entry name" value="PROTEIN PHOSPHATASE"/>
    <property type="match status" value="1"/>
</dbReference>
<dbReference type="GO" id="GO:0004722">
    <property type="term" value="F:protein serine/threonine phosphatase activity"/>
    <property type="evidence" value="ECO:0007669"/>
    <property type="project" value="UniProtKB-EC"/>
</dbReference>
<dbReference type="Pfam" id="PF13672">
    <property type="entry name" value="PP2C_2"/>
    <property type="match status" value="1"/>
</dbReference>
<comment type="caution">
    <text evidence="2">The sequence shown here is derived from an EMBL/GenBank/DDBJ whole genome shotgun (WGS) entry which is preliminary data.</text>
</comment>
<dbReference type="PROSITE" id="PS51746">
    <property type="entry name" value="PPM_2"/>
    <property type="match status" value="1"/>
</dbReference>
<dbReference type="EMBL" id="PVNL01000103">
    <property type="protein sequence ID" value="PRQ04441.1"/>
    <property type="molecule type" value="Genomic_DNA"/>
</dbReference>
<dbReference type="RefSeq" id="WP_106091999.1">
    <property type="nucleotide sequence ID" value="NZ_PVNL01000103.1"/>
</dbReference>
<evidence type="ECO:0000313" key="2">
    <source>
        <dbReference type="EMBL" id="PRQ04441.1"/>
    </source>
</evidence>
<name>A0A2S9YHC4_9BACT</name>
<dbReference type="CDD" id="cd00143">
    <property type="entry name" value="PP2Cc"/>
    <property type="match status" value="1"/>
</dbReference>
<dbReference type="OrthoDB" id="5496340at2"/>
<reference evidence="2 3" key="1">
    <citation type="submission" date="2018-03" db="EMBL/GenBank/DDBJ databases">
        <title>Draft Genome Sequences of the Obligatory Marine Myxobacteria Enhygromyxa salina SWB007.</title>
        <authorList>
            <person name="Poehlein A."/>
            <person name="Moghaddam J.A."/>
            <person name="Harms H."/>
            <person name="Alanjari M."/>
            <person name="Koenig G.M."/>
            <person name="Daniel R."/>
            <person name="Schaeberle T.F."/>
        </authorList>
    </citation>
    <scope>NUCLEOTIDE SEQUENCE [LARGE SCALE GENOMIC DNA]</scope>
    <source>
        <strain evidence="2 3">SWB007</strain>
    </source>
</reference>
<dbReference type="InterPro" id="IPR036457">
    <property type="entry name" value="PPM-type-like_dom_sf"/>
</dbReference>
<dbReference type="SMART" id="SM00331">
    <property type="entry name" value="PP2C_SIG"/>
    <property type="match status" value="1"/>
</dbReference>
<dbReference type="SMART" id="SM00332">
    <property type="entry name" value="PP2Cc"/>
    <property type="match status" value="1"/>
</dbReference>
<dbReference type="AlphaFoldDB" id="A0A2S9YHC4"/>
<protein>
    <submittedName>
        <fullName evidence="2">PP2C-family Ser/Thr phosphatase</fullName>
        <ecNumber evidence="2">3.1.3.16</ecNumber>
    </submittedName>
</protein>
<dbReference type="InterPro" id="IPR001932">
    <property type="entry name" value="PPM-type_phosphatase-like_dom"/>
</dbReference>
<accession>A0A2S9YHC4</accession>
<dbReference type="SUPFAM" id="SSF81606">
    <property type="entry name" value="PP2C-like"/>
    <property type="match status" value="1"/>
</dbReference>
<dbReference type="Gene3D" id="3.60.40.10">
    <property type="entry name" value="PPM-type phosphatase domain"/>
    <property type="match status" value="1"/>
</dbReference>
<feature type="domain" description="PPM-type phosphatase" evidence="1">
    <location>
        <begin position="15"/>
        <end position="255"/>
    </location>
</feature>
<gene>
    <name evidence="2" type="primary">pstP</name>
    <name evidence="2" type="ORF">ENSA7_51020</name>
</gene>
<organism evidence="2 3">
    <name type="scientific">Enhygromyxa salina</name>
    <dbReference type="NCBI Taxonomy" id="215803"/>
    <lineage>
        <taxon>Bacteria</taxon>
        <taxon>Pseudomonadati</taxon>
        <taxon>Myxococcota</taxon>
        <taxon>Polyangia</taxon>
        <taxon>Nannocystales</taxon>
        <taxon>Nannocystaceae</taxon>
        <taxon>Enhygromyxa</taxon>
    </lineage>
</organism>
<evidence type="ECO:0000313" key="3">
    <source>
        <dbReference type="Proteomes" id="UP000238823"/>
    </source>
</evidence>
<dbReference type="InterPro" id="IPR015655">
    <property type="entry name" value="PP2C"/>
</dbReference>